<dbReference type="InterPro" id="IPR032675">
    <property type="entry name" value="LRR_dom_sf"/>
</dbReference>
<keyword evidence="5" id="KW-0677">Repeat</keyword>
<keyword evidence="13" id="KW-1185">Reference proteome</keyword>
<dbReference type="InterPro" id="IPR013210">
    <property type="entry name" value="LRR_N_plant-typ"/>
</dbReference>
<evidence type="ECO:0000256" key="9">
    <source>
        <dbReference type="ARBA" id="ARBA00023180"/>
    </source>
</evidence>
<keyword evidence="7" id="KW-0472">Membrane</keyword>
<evidence type="ECO:0000259" key="11">
    <source>
        <dbReference type="Pfam" id="PF08263"/>
    </source>
</evidence>
<dbReference type="Proteomes" id="UP001157006">
    <property type="component" value="Chromosome 5"/>
</dbReference>
<proteinExistence type="predicted"/>
<comment type="subcellular location">
    <subcellularLocation>
        <location evidence="1">Membrane</location>
        <topology evidence="1">Single-pass type I membrane protein</topology>
    </subcellularLocation>
</comment>
<dbReference type="Pfam" id="PF08263">
    <property type="entry name" value="LRRNT_2"/>
    <property type="match status" value="1"/>
</dbReference>
<keyword evidence="6" id="KW-1133">Transmembrane helix</keyword>
<feature type="signal peptide" evidence="10">
    <location>
        <begin position="1"/>
        <end position="15"/>
    </location>
</feature>
<dbReference type="PANTHER" id="PTHR48063:SF16">
    <property type="entry name" value="LRR RECEPTOR-LIKE SERINE_THREONINE-PROTEIN KINASE GSO1"/>
    <property type="match status" value="1"/>
</dbReference>
<evidence type="ECO:0000256" key="2">
    <source>
        <dbReference type="ARBA" id="ARBA00022614"/>
    </source>
</evidence>
<sequence length="189" mass="20982">MYFVFVLLYSHNCLSSWRNTNCCQWQGIRCDNVTGAVVAVDLHNPSHVEFWNISGELRPSLMKLKSLSHLDLSFNTFSGIPIPKFLGSLMHLQYLNLSKAGFAGLIPPHLGNLSHLQSLGLADYSLHVKNLEWVAGLVSLKHFRMDGVDLPSVATTDWVSALNQLPSLMKLHLSSCQLFGQIPSPPSLN</sequence>
<evidence type="ECO:0000256" key="5">
    <source>
        <dbReference type="ARBA" id="ARBA00022737"/>
    </source>
</evidence>
<evidence type="ECO:0000313" key="13">
    <source>
        <dbReference type="Proteomes" id="UP001157006"/>
    </source>
</evidence>
<evidence type="ECO:0000256" key="4">
    <source>
        <dbReference type="ARBA" id="ARBA00022729"/>
    </source>
</evidence>
<keyword evidence="8" id="KW-0675">Receptor</keyword>
<keyword evidence="9" id="KW-0325">Glycoprotein</keyword>
<protein>
    <recommendedName>
        <fullName evidence="11">Leucine-rich repeat-containing N-terminal plant-type domain-containing protein</fullName>
    </recommendedName>
</protein>
<feature type="chain" id="PRO_5043426798" description="Leucine-rich repeat-containing N-terminal plant-type domain-containing protein" evidence="10">
    <location>
        <begin position="16"/>
        <end position="189"/>
    </location>
</feature>
<feature type="domain" description="Leucine-rich repeat-containing N-terminal plant-type" evidence="11">
    <location>
        <begin position="9"/>
        <end position="31"/>
    </location>
</feature>
<dbReference type="InterPro" id="IPR046956">
    <property type="entry name" value="RLP23-like"/>
</dbReference>
<evidence type="ECO:0000256" key="8">
    <source>
        <dbReference type="ARBA" id="ARBA00023170"/>
    </source>
</evidence>
<evidence type="ECO:0000256" key="7">
    <source>
        <dbReference type="ARBA" id="ARBA00023136"/>
    </source>
</evidence>
<keyword evidence="3" id="KW-0812">Transmembrane</keyword>
<dbReference type="Gene3D" id="3.80.10.10">
    <property type="entry name" value="Ribonuclease Inhibitor"/>
    <property type="match status" value="1"/>
</dbReference>
<gene>
    <name evidence="12" type="ORF">VFH_V139720</name>
</gene>
<evidence type="ECO:0000256" key="6">
    <source>
        <dbReference type="ARBA" id="ARBA00022989"/>
    </source>
</evidence>
<name>A0AAV1AWU5_VICFA</name>
<dbReference type="AlphaFoldDB" id="A0AAV1AWU5"/>
<evidence type="ECO:0000256" key="3">
    <source>
        <dbReference type="ARBA" id="ARBA00022692"/>
    </source>
</evidence>
<organism evidence="12 13">
    <name type="scientific">Vicia faba</name>
    <name type="common">Broad bean</name>
    <name type="synonym">Faba vulgaris</name>
    <dbReference type="NCBI Taxonomy" id="3906"/>
    <lineage>
        <taxon>Eukaryota</taxon>
        <taxon>Viridiplantae</taxon>
        <taxon>Streptophyta</taxon>
        <taxon>Embryophyta</taxon>
        <taxon>Tracheophyta</taxon>
        <taxon>Spermatophyta</taxon>
        <taxon>Magnoliopsida</taxon>
        <taxon>eudicotyledons</taxon>
        <taxon>Gunneridae</taxon>
        <taxon>Pentapetalae</taxon>
        <taxon>rosids</taxon>
        <taxon>fabids</taxon>
        <taxon>Fabales</taxon>
        <taxon>Fabaceae</taxon>
        <taxon>Papilionoideae</taxon>
        <taxon>50 kb inversion clade</taxon>
        <taxon>NPAAA clade</taxon>
        <taxon>Hologalegina</taxon>
        <taxon>IRL clade</taxon>
        <taxon>Fabeae</taxon>
        <taxon>Vicia</taxon>
    </lineage>
</organism>
<evidence type="ECO:0000256" key="1">
    <source>
        <dbReference type="ARBA" id="ARBA00004479"/>
    </source>
</evidence>
<evidence type="ECO:0000313" key="12">
    <source>
        <dbReference type="EMBL" id="CAI8614644.1"/>
    </source>
</evidence>
<reference evidence="12 13" key="1">
    <citation type="submission" date="2023-01" db="EMBL/GenBank/DDBJ databases">
        <authorList>
            <person name="Kreplak J."/>
        </authorList>
    </citation>
    <scope>NUCLEOTIDE SEQUENCE [LARGE SCALE GENOMIC DNA]</scope>
</reference>
<dbReference type="InterPro" id="IPR001611">
    <property type="entry name" value="Leu-rich_rpt"/>
</dbReference>
<keyword evidence="4 10" id="KW-0732">Signal</keyword>
<dbReference type="PANTHER" id="PTHR48063">
    <property type="entry name" value="LRR RECEPTOR-LIKE KINASE"/>
    <property type="match status" value="1"/>
</dbReference>
<evidence type="ECO:0000256" key="10">
    <source>
        <dbReference type="SAM" id="SignalP"/>
    </source>
</evidence>
<dbReference type="Pfam" id="PF00560">
    <property type="entry name" value="LRR_1"/>
    <property type="match status" value="3"/>
</dbReference>
<dbReference type="EMBL" id="OX451740">
    <property type="protein sequence ID" value="CAI8614644.1"/>
    <property type="molecule type" value="Genomic_DNA"/>
</dbReference>
<dbReference type="GO" id="GO:0016020">
    <property type="term" value="C:membrane"/>
    <property type="evidence" value="ECO:0007669"/>
    <property type="project" value="UniProtKB-SubCell"/>
</dbReference>
<keyword evidence="2" id="KW-0433">Leucine-rich repeat</keyword>
<accession>A0AAV1AWU5</accession>
<dbReference type="SUPFAM" id="SSF52058">
    <property type="entry name" value="L domain-like"/>
    <property type="match status" value="1"/>
</dbReference>